<dbReference type="FunFam" id="3.40.50.300:FF:002141">
    <property type="entry name" value="Dynein heavy chain"/>
    <property type="match status" value="1"/>
</dbReference>
<keyword evidence="5" id="KW-0547">Nucleotide-binding</keyword>
<dbReference type="FunFam" id="3.40.50.300:FF:000362">
    <property type="entry name" value="Dynein, axonemal, heavy chain 6"/>
    <property type="match status" value="1"/>
</dbReference>
<keyword evidence="8 13" id="KW-0175">Coiled coil</keyword>
<dbReference type="GO" id="GO:0008569">
    <property type="term" value="F:minus-end-directed microtubule motor activity"/>
    <property type="evidence" value="ECO:0007669"/>
    <property type="project" value="InterPro"/>
</dbReference>
<evidence type="ECO:0000256" key="9">
    <source>
        <dbReference type="ARBA" id="ARBA00023069"/>
    </source>
</evidence>
<dbReference type="InterPro" id="IPR041228">
    <property type="entry name" value="Dynein_C"/>
</dbReference>
<dbReference type="InterPro" id="IPR026983">
    <property type="entry name" value="DHC"/>
</dbReference>
<dbReference type="InterPro" id="IPR003593">
    <property type="entry name" value="AAA+_ATPase"/>
</dbReference>
<evidence type="ECO:0000313" key="16">
    <source>
        <dbReference type="RefSeq" id="XP_055860067.1"/>
    </source>
</evidence>
<dbReference type="InterPro" id="IPR041589">
    <property type="entry name" value="DNAH3_AAA_lid_1"/>
</dbReference>
<comment type="subcellular location">
    <subcellularLocation>
        <location evidence="1">Cytoplasm</location>
        <location evidence="1">Cytoskeleton</location>
        <location evidence="1">Cilium axoneme</location>
    </subcellularLocation>
</comment>
<dbReference type="Gene3D" id="1.20.140.100">
    <property type="entry name" value="Dynein heavy chain, N-terminal domain 2"/>
    <property type="match status" value="1"/>
</dbReference>
<dbReference type="Gene3D" id="1.10.8.710">
    <property type="match status" value="1"/>
</dbReference>
<dbReference type="Pfam" id="PF12781">
    <property type="entry name" value="AAA_9"/>
    <property type="match status" value="1"/>
</dbReference>
<dbReference type="InterPro" id="IPR027417">
    <property type="entry name" value="P-loop_NTPase"/>
</dbReference>
<dbReference type="PANTHER" id="PTHR22878">
    <property type="entry name" value="DYNEIN HEAVY CHAIN 6, AXONEMAL-LIKE-RELATED"/>
    <property type="match status" value="1"/>
</dbReference>
<dbReference type="Pfam" id="PF08393">
    <property type="entry name" value="DHC_N2"/>
    <property type="match status" value="1"/>
</dbReference>
<dbReference type="GO" id="GO:0005874">
    <property type="term" value="C:microtubule"/>
    <property type="evidence" value="ECO:0007669"/>
    <property type="project" value="UniProtKB-KW"/>
</dbReference>
<protein>
    <submittedName>
        <fullName evidence="16">Dynein axonemal heavy chain 6-like isoform X19</fullName>
    </submittedName>
</protein>
<gene>
    <name evidence="16" type="primary">LOC106061028</name>
</gene>
<keyword evidence="11" id="KW-0206">Cytoskeleton</keyword>
<dbReference type="SUPFAM" id="SSF52540">
    <property type="entry name" value="P-loop containing nucleoside triphosphate hydrolases"/>
    <property type="match status" value="3"/>
</dbReference>
<evidence type="ECO:0000256" key="12">
    <source>
        <dbReference type="ARBA" id="ARBA00023273"/>
    </source>
</evidence>
<organism evidence="15 16">
    <name type="scientific">Biomphalaria glabrata</name>
    <name type="common">Bloodfluke planorb</name>
    <name type="synonym">Freshwater snail</name>
    <dbReference type="NCBI Taxonomy" id="6526"/>
    <lineage>
        <taxon>Eukaryota</taxon>
        <taxon>Metazoa</taxon>
        <taxon>Spiralia</taxon>
        <taxon>Lophotrochozoa</taxon>
        <taxon>Mollusca</taxon>
        <taxon>Gastropoda</taxon>
        <taxon>Heterobranchia</taxon>
        <taxon>Euthyneura</taxon>
        <taxon>Panpulmonata</taxon>
        <taxon>Hygrophila</taxon>
        <taxon>Lymnaeoidea</taxon>
        <taxon>Planorbidae</taxon>
        <taxon>Biomphalaria</taxon>
    </lineage>
</organism>
<dbReference type="FunFam" id="3.40.50.300:FF:000063">
    <property type="entry name" value="dynein heavy chain 6, axonemal"/>
    <property type="match status" value="1"/>
</dbReference>
<dbReference type="FunFam" id="3.40.50.300:FF:000223">
    <property type="entry name" value="Dynein heavy chain 3, axonemal"/>
    <property type="match status" value="1"/>
</dbReference>
<keyword evidence="15" id="KW-1185">Reference proteome</keyword>
<dbReference type="InterPro" id="IPR043157">
    <property type="entry name" value="Dynein_AAA1S"/>
</dbReference>
<dbReference type="Gene3D" id="1.20.920.30">
    <property type="match status" value="1"/>
</dbReference>
<evidence type="ECO:0000256" key="2">
    <source>
        <dbReference type="ARBA" id="ARBA00008887"/>
    </source>
</evidence>
<dbReference type="FunFam" id="1.20.58.1120:FF:000001">
    <property type="entry name" value="dynein heavy chain 2, axonemal"/>
    <property type="match status" value="1"/>
</dbReference>
<keyword evidence="6" id="KW-0067">ATP-binding</keyword>
<feature type="domain" description="AAA+ ATPase" evidence="14">
    <location>
        <begin position="848"/>
        <end position="1001"/>
    </location>
</feature>
<keyword evidence="12" id="KW-0966">Cell projection</keyword>
<dbReference type="GO" id="GO:0007018">
    <property type="term" value="P:microtubule-based movement"/>
    <property type="evidence" value="ECO:0007669"/>
    <property type="project" value="InterPro"/>
</dbReference>
<keyword evidence="7" id="KW-0243">Dynein</keyword>
<dbReference type="FunFam" id="3.10.490.20:FF:000005">
    <property type="entry name" value="Dynein axonemal heavy chain 6"/>
    <property type="match status" value="1"/>
</dbReference>
<dbReference type="Gene3D" id="1.10.8.1220">
    <property type="match status" value="1"/>
</dbReference>
<dbReference type="InterPro" id="IPR042222">
    <property type="entry name" value="Dynein_2_N"/>
</dbReference>
<dbReference type="FunFam" id="1.10.8.710:FF:000004">
    <property type="entry name" value="Dynein axonemal heavy chain 6"/>
    <property type="match status" value="1"/>
</dbReference>
<evidence type="ECO:0000259" key="14">
    <source>
        <dbReference type="SMART" id="SM00382"/>
    </source>
</evidence>
<dbReference type="FunFam" id="1.20.1270.280:FF:000001">
    <property type="entry name" value="dynein heavy chain 7, axonemal"/>
    <property type="match status" value="1"/>
</dbReference>
<dbReference type="PANTHER" id="PTHR22878:SF68">
    <property type="entry name" value="DYNEIN HEAVY CHAIN 6, AXONEMAL-LIKE"/>
    <property type="match status" value="1"/>
</dbReference>
<dbReference type="FunFam" id="1.10.8.720:FF:000007">
    <property type="entry name" value="Dynein axonemal heavy chain 6"/>
    <property type="match status" value="1"/>
</dbReference>
<accession>A0A9W2YBH3</accession>
<dbReference type="Gene3D" id="1.20.920.20">
    <property type="match status" value="1"/>
</dbReference>
<dbReference type="FunFam" id="1.10.8.1220:FF:000001">
    <property type="entry name" value="Dynein axonemal heavy chain 5"/>
    <property type="match status" value="1"/>
</dbReference>
<dbReference type="GO" id="GO:0005930">
    <property type="term" value="C:axoneme"/>
    <property type="evidence" value="ECO:0007669"/>
    <property type="project" value="UniProtKB-SubCell"/>
</dbReference>
<feature type="domain" description="AAA+ ATPase" evidence="14">
    <location>
        <begin position="567"/>
        <end position="706"/>
    </location>
</feature>
<dbReference type="SMART" id="SM00382">
    <property type="entry name" value="AAA"/>
    <property type="match status" value="2"/>
</dbReference>
<evidence type="ECO:0000313" key="15">
    <source>
        <dbReference type="Proteomes" id="UP001165740"/>
    </source>
</evidence>
<evidence type="ECO:0000256" key="8">
    <source>
        <dbReference type="ARBA" id="ARBA00023054"/>
    </source>
</evidence>
<dbReference type="InterPro" id="IPR035699">
    <property type="entry name" value="AAA_6"/>
</dbReference>
<evidence type="ECO:0000256" key="4">
    <source>
        <dbReference type="ARBA" id="ARBA00022701"/>
    </source>
</evidence>
<keyword evidence="9" id="KW-0969">Cilium</keyword>
<dbReference type="Proteomes" id="UP001165740">
    <property type="component" value="Chromosome 11"/>
</dbReference>
<evidence type="ECO:0000256" key="5">
    <source>
        <dbReference type="ARBA" id="ARBA00022741"/>
    </source>
</evidence>
<dbReference type="InterPro" id="IPR035706">
    <property type="entry name" value="AAA_9"/>
</dbReference>
<reference evidence="16" key="1">
    <citation type="submission" date="2025-08" db="UniProtKB">
        <authorList>
            <consortium name="RefSeq"/>
        </authorList>
    </citation>
    <scope>IDENTIFICATION</scope>
</reference>
<dbReference type="Gene3D" id="1.20.1270.280">
    <property type="match status" value="1"/>
</dbReference>
<dbReference type="CDD" id="cd00009">
    <property type="entry name" value="AAA"/>
    <property type="match status" value="1"/>
</dbReference>
<dbReference type="InterPro" id="IPR004273">
    <property type="entry name" value="Dynein_heavy_D6_P-loop"/>
</dbReference>
<dbReference type="Gene3D" id="1.10.287.2620">
    <property type="match status" value="1"/>
</dbReference>
<dbReference type="Pfam" id="PF18199">
    <property type="entry name" value="Dynein_C"/>
    <property type="match status" value="1"/>
</dbReference>
<evidence type="ECO:0000256" key="6">
    <source>
        <dbReference type="ARBA" id="ARBA00022840"/>
    </source>
</evidence>
<evidence type="ECO:0000256" key="3">
    <source>
        <dbReference type="ARBA" id="ARBA00022490"/>
    </source>
</evidence>
<keyword evidence="10" id="KW-0505">Motor protein</keyword>
<dbReference type="Gene3D" id="3.10.490.20">
    <property type="match status" value="1"/>
</dbReference>
<dbReference type="FunFam" id="1.20.920.30:FF:000005">
    <property type="entry name" value="Dynein, axonemal, heavy chain 2"/>
    <property type="match status" value="1"/>
</dbReference>
<sequence>MRDVMGTCIDQWDNIVQRWTEVPFMNLEPEEVTSTTMKYLKTVQMLEKGLPPNDVVSMLKKKVEVMKQRLQVITDMRNPHLKKRHWDLIQEALNYKFIKDEPLTLGLLIEIDAFDKSEEMMEIAGMASSQAALEAILKKVVDAWKHVEFPVLPYKDQKDVYIIGSTDEIQQLLDDSNINIQTIQSSRHVGPIKTKVEEWAASLSLFNKTLESWINCQRTWLYLESIFSAPDIQRQLPVEAKLFVEVDRSYKEIMRRVKKTPLAIRNGTQPGLWETFEYNNELLDKILKCLEAYLETKRVTFPRFYFLSNDELLEILAQTRNPLAVQPHLRKCFDAIHRLEFAVVEGLPPEEEIQFTNDILSMISPEGEKIGLGKGLKARGNVEDWLGKVEEAMFASIRRLCKKSIKDYETMSFLSWIMSNASQVVLTICQMMWTRDVTAILRDSRTVIRGMRDFEQRSFTELNLLAGAVRGELPKLARATLCALITINVHARDIISEMVKKQVSELLSFDWQKQLRYYWNMEVDNCVVCMSIAVYTYGYEYLGACPRLVITPLTDRCYLCLMGALQLDLGGAPAGPAGTGKTETTKDLAKALAIWCVVFNCSDSLDYKMMGGFFSGLAQSGAWCCFDEFNRINIEVLSVIAQQLITIRNAKVAKLNRFMFEGREIKLVHTCAAFITMNPGYAGRTELPDNLQALFRPISMMVPDYGLIAEVILYSEGFESSRTLAKKMVQMYKLCSEQLSQQDHYDFGMRAVKSVLVMAGSLKRQNPDKPEDVVLIRALRDSNLPKFLFNDAKLFQAILSDLFPGVNIPEHDYGQLKDEIMNIQLEMKLQVVDTQVVKVIQFLETMIVRHGVMLVGPTGGGKTTIYRSVIVRDLLDRISERMNYVPVYINFSAQTSSGRTQEIIEGKLEKRKKNVIGAPQGKRVVIFIDDLNMPKLDTYGSQPPIELLRQYLDFDGLYDRETMTWKEIQDVTLAAACSPPGGGRNPVSPRLFRHFSMFTIPSPTEMSLKQMFLAIINGFLLDFSRNARTLAEPIVNSAVELYFRMSSDLLPTPAKSHYVFNLRDLSKVVQGILQADAGIFREKIQIVRLFIHETQRVFHDRLINNEDKLFFHKLMAEIVYKTFNENFDPHSFIKDPLLFGNFMKMGCPPEEKFYEEISDMNKLQHVLGEYLDDLNLTSPKEMRLVFFMDAMEHITRLVRMIQQERGNALLVGVGGTGKQSLTRLSAHMCNYRCFQIELFRGYDYSSFHDDLKKLYDTAGIQNKPSIFLFTDTQIVVEEFLEDINNMLNSGEVPNLFEPDEYERLIIGCRPGAKEAGIPEGNRDAIYDYCIHCVRNNLHIVLCMSPVGSAFRSRCRMFPSLVNCCTIDWFIEWPKEALLGVAQSFFKTVSLGCSDEIKDNVSKMCVEIHMSVTEMSERFFTELKRRYYTTPTSYLELINLYITMVQEKTSNIKTARERVANGLSKLFSTNDLVDNMKKELVALEPELKQKSADTAALMERLKIDQEKANVVQKQVAIDEAKAKTTAEETQAIADDAQRDLNEALPALEVAEKALLALDKNDIAEIRVFTKPPELVQTVLEAVAILLGNKTDWASCKAMLADTNFLKKIYEYDKENVPAAKLAKVRKYTSMPSFVPDVVAKVSKACKTLVLWVRAIDVYSAVAKQVEPKKQALAEAQDVLNEVLSVLKAKQDQLAEVEKQIKNLQAVFDKSMAEKKSLERNMAVTAARLKRSSKLTTALADEQVRWEESVANFDVQLKNVVGDVFIAAACVAYYGAFTSTYRQKLVEGWTKRLIDLQIPATENMTLVSVLADIYEIRQWNADGLPRDAVSIENAVLVTKGRRWPLMIDPQEQANRWIRNREALNKLKIIKLSNSNFLRTLEACIRAGLPVLMEDVGEALDPALEPVLLKQTFIQGGRVLIRLGDSDIDYDRNFRFYMTTKLSNPHYLPEVCIKVTVINFTVTKKGLEDQLLSDVVSLERPDLEEQRNELIMRINADKNQLKSIEDKILKLLFESEGNILDNEELINTLNDSKVTSAVIKQRLAESETTEEKISVAREKYRCVAERGSVMYFVVSDMGEVDPMYQFSLKYFKQLFNNTISTSEKSDDLQTRLDICLEETTVCIYKNVSRGLFEKHKLVFSFLLCSEIMKTEGEITPLEWNFFLRGPIGGIEKQNVPKPENTTWLPLNVWKMACEMSDTFEDFRYIHYDLDKTPVWIRLDEGPEVRANPPPERYLYAVLDPPEYNDGDLPLPDRVNGNWNDRLTAFQKLMFVKVFREERTTFAVTEFVSECLGKQFVESPPVTLPELYESMSKTTPLVFVLSPGSDPMTSFLRFAKDMGVHENVKSISLGQGQGPVADKMIKNATKFGEWVFLQNCHLAASWMNAMEDIIKNIQETSSLLHSNFRLYLSSMPAKHFPVSVLQNSVKVTNEPPKGIRANLRRAFIDMSTSFFEDHPLGMDWRKIIFGICFFHAVILERKKFGPLGWNITYAFSDSDRECALLNMEMFCKDGYIPWETLIYITGEITYGGRVTDAQDQRCLRTILKFFFRPETLKPKYKYSESGIYYPPLVKTLATVKAYIESLPLIDEPEIFGLHENANIAFQLNETNALLATILDVQPRIVAADGGMSNDDITYELAEAVLDRLIDKLDIERANPNMFTPDAKGRINSLTIVLMQETERFNKLLIIIKTSLEQLKKAIKGFVVMSEELENVYNAFLNNHVPELWARNAYPSLKSLASWVKDLIMRCCFIDSWINNGPPKSFWLSGFFFPQGFLTGTLQNFARKYNQPIDHLSFKFILLPYSREEALVMEQLRTVKKGETIPMDQNLDVPDDGVLVHGLYMDGFAWDWDHMTVGDQLKGQMQANLPVMHMDPRLDYEPDLSLYPAPLYKTAARAGTLSTTGHSTNFVVTVHLPSSNTQDYWIAKGAALLCQISD</sequence>
<dbReference type="GO" id="GO:0030286">
    <property type="term" value="C:dynein complex"/>
    <property type="evidence" value="ECO:0007669"/>
    <property type="project" value="UniProtKB-KW"/>
</dbReference>
<dbReference type="Pfam" id="PF12774">
    <property type="entry name" value="AAA_6"/>
    <property type="match status" value="1"/>
</dbReference>
<evidence type="ECO:0000256" key="7">
    <source>
        <dbReference type="ARBA" id="ARBA00023017"/>
    </source>
</evidence>
<dbReference type="InterPro" id="IPR042228">
    <property type="entry name" value="Dynein_linker_3"/>
</dbReference>
<comment type="similarity">
    <text evidence="2">Belongs to the dynein heavy chain family.</text>
</comment>
<dbReference type="Pfam" id="PF03028">
    <property type="entry name" value="Dynein_heavy"/>
    <property type="match status" value="1"/>
</dbReference>
<dbReference type="Pfam" id="PF12780">
    <property type="entry name" value="AAA_8"/>
    <property type="match status" value="1"/>
</dbReference>
<evidence type="ECO:0000256" key="1">
    <source>
        <dbReference type="ARBA" id="ARBA00004430"/>
    </source>
</evidence>
<feature type="coiled-coil region" evidence="13">
    <location>
        <begin position="1671"/>
        <end position="1719"/>
    </location>
</feature>
<name>A0A9W2YBH3_BIOGL</name>
<dbReference type="InterPro" id="IPR043160">
    <property type="entry name" value="Dynein_C_barrel"/>
</dbReference>
<dbReference type="Pfam" id="PF17857">
    <property type="entry name" value="AAA_lid_1"/>
    <property type="match status" value="1"/>
</dbReference>
<dbReference type="Gene3D" id="1.10.8.720">
    <property type="entry name" value="Region D6 of dynein motor"/>
    <property type="match status" value="1"/>
</dbReference>
<dbReference type="InterPro" id="IPR013602">
    <property type="entry name" value="Dynein_heavy_linker"/>
</dbReference>
<dbReference type="GeneID" id="106061028"/>
<dbReference type="InterPro" id="IPR041658">
    <property type="entry name" value="AAA_lid_11"/>
</dbReference>
<dbReference type="RefSeq" id="XP_055860067.1">
    <property type="nucleotide sequence ID" value="XM_056004092.1"/>
</dbReference>
<dbReference type="Gene3D" id="6.10.140.1060">
    <property type="match status" value="1"/>
</dbReference>
<dbReference type="Gene3D" id="3.20.180.20">
    <property type="entry name" value="Dynein heavy chain, N-terminal domain 2"/>
    <property type="match status" value="1"/>
</dbReference>
<dbReference type="GO" id="GO:0045505">
    <property type="term" value="F:dynein intermediate chain binding"/>
    <property type="evidence" value="ECO:0007669"/>
    <property type="project" value="InterPro"/>
</dbReference>
<dbReference type="FunFam" id="1.20.920.20:FF:000006">
    <property type="entry name" value="Dynein, axonemal, heavy chain 6"/>
    <property type="match status" value="1"/>
</dbReference>
<dbReference type="InterPro" id="IPR024317">
    <property type="entry name" value="Dynein_heavy_chain_D4_dom"/>
</dbReference>
<keyword evidence="3" id="KW-0963">Cytoplasm</keyword>
<dbReference type="InterPro" id="IPR042219">
    <property type="entry name" value="AAA_lid_11_sf"/>
</dbReference>
<dbReference type="Gene3D" id="3.40.50.300">
    <property type="entry name" value="P-loop containing nucleotide triphosphate hydrolases"/>
    <property type="match status" value="4"/>
</dbReference>
<dbReference type="Pfam" id="PF18198">
    <property type="entry name" value="AAA_lid_11"/>
    <property type="match status" value="1"/>
</dbReference>
<dbReference type="Gene3D" id="1.20.58.1120">
    <property type="match status" value="1"/>
</dbReference>
<proteinExistence type="inferred from homology"/>
<evidence type="ECO:0000256" key="10">
    <source>
        <dbReference type="ARBA" id="ARBA00023175"/>
    </source>
</evidence>
<dbReference type="FunFam" id="3.20.180.20:FF:000004">
    <property type="entry name" value="Dynein axonemal heavy chain 6"/>
    <property type="match status" value="1"/>
</dbReference>
<evidence type="ECO:0000256" key="11">
    <source>
        <dbReference type="ARBA" id="ARBA00023212"/>
    </source>
</evidence>
<evidence type="ECO:0000256" key="13">
    <source>
        <dbReference type="SAM" id="Coils"/>
    </source>
</evidence>
<dbReference type="FunFam" id="1.20.140.100:FF:000004">
    <property type="entry name" value="Dynein axonemal heavy chain 6"/>
    <property type="match status" value="1"/>
</dbReference>
<dbReference type="GO" id="GO:0051959">
    <property type="term" value="F:dynein light intermediate chain binding"/>
    <property type="evidence" value="ECO:0007669"/>
    <property type="project" value="InterPro"/>
</dbReference>
<dbReference type="GO" id="GO:0005524">
    <property type="term" value="F:ATP binding"/>
    <property type="evidence" value="ECO:0007669"/>
    <property type="project" value="UniProtKB-KW"/>
</dbReference>
<dbReference type="Pfam" id="PF12777">
    <property type="entry name" value="MT"/>
    <property type="match status" value="1"/>
</dbReference>
<keyword evidence="4" id="KW-0493">Microtubule</keyword>
<dbReference type="InterPro" id="IPR024743">
    <property type="entry name" value="Dynein_HC_stalk"/>
</dbReference>